<dbReference type="EMBL" id="DAASCL010000097">
    <property type="protein sequence ID" value="HAE4980090.1"/>
    <property type="molecule type" value="Genomic_DNA"/>
</dbReference>
<proteinExistence type="predicted"/>
<feature type="transmembrane region" description="Helical" evidence="1">
    <location>
        <begin position="57"/>
        <end position="80"/>
    </location>
</feature>
<organism evidence="2">
    <name type="scientific">Salmonella dublin</name>
    <dbReference type="NCBI Taxonomy" id="98360"/>
    <lineage>
        <taxon>Bacteria</taxon>
        <taxon>Pseudomonadati</taxon>
        <taxon>Pseudomonadota</taxon>
        <taxon>Gammaproteobacteria</taxon>
        <taxon>Enterobacterales</taxon>
        <taxon>Enterobacteriaceae</taxon>
        <taxon>Salmonella</taxon>
    </lineage>
</organism>
<gene>
    <name evidence="2" type="ORF">G4G51_004762</name>
</gene>
<comment type="caution">
    <text evidence="2">The sequence shown here is derived from an EMBL/GenBank/DDBJ whole genome shotgun (WGS) entry which is preliminary data.</text>
</comment>
<name>A0A732GQ18_SALDU</name>
<keyword evidence="1" id="KW-0472">Membrane</keyword>
<feature type="transmembrane region" description="Helical" evidence="1">
    <location>
        <begin position="30"/>
        <end position="51"/>
    </location>
</feature>
<evidence type="ECO:0000313" key="2">
    <source>
        <dbReference type="EMBL" id="HAE4980090.1"/>
    </source>
</evidence>
<accession>A0A732GQ18</accession>
<dbReference type="AlphaFoldDB" id="A0A732GQ18"/>
<sequence>MRKFMTFSEAFRRQNPTVEILEKNYRNFKYIAWAGIATILYSVGFEIYLLSSGNLGITPLVSAGLGVAIWFRGAALAYGISNKTLNVKEIWTNYKYWLVPSVNIPFLYKEELNGSSVYPVEETERKPIQIKNRESIIVSDRKARIVKIDKKGGDR</sequence>
<evidence type="ECO:0000256" key="1">
    <source>
        <dbReference type="SAM" id="Phobius"/>
    </source>
</evidence>
<reference evidence="2" key="1">
    <citation type="journal article" date="2018" name="Genome Biol.">
        <title>SKESA: strategic k-mer extension for scrupulous assemblies.</title>
        <authorList>
            <person name="Souvorov A."/>
            <person name="Agarwala R."/>
            <person name="Lipman D.J."/>
        </authorList>
    </citation>
    <scope>NUCLEOTIDE SEQUENCE</scope>
    <source>
        <strain evidence="2">10-1049</strain>
    </source>
</reference>
<keyword evidence="1" id="KW-0812">Transmembrane</keyword>
<protein>
    <submittedName>
        <fullName evidence="2">Uncharacterized protein</fullName>
    </submittedName>
</protein>
<keyword evidence="1" id="KW-1133">Transmembrane helix</keyword>
<reference evidence="2" key="2">
    <citation type="submission" date="2018-07" db="EMBL/GenBank/DDBJ databases">
        <authorList>
            <consortium name="NCBI Pathogen Detection Project"/>
        </authorList>
    </citation>
    <scope>NUCLEOTIDE SEQUENCE</scope>
    <source>
        <strain evidence="2">10-1049</strain>
    </source>
</reference>